<evidence type="ECO:0000313" key="3">
    <source>
        <dbReference type="Proteomes" id="UP000286045"/>
    </source>
</evidence>
<dbReference type="EMBL" id="RYZI01000214">
    <property type="protein sequence ID" value="RWA08167.1"/>
    <property type="molecule type" value="Genomic_DNA"/>
</dbReference>
<feature type="domain" description="NadR/Ttd14 AAA" evidence="1">
    <location>
        <begin position="7"/>
        <end position="103"/>
    </location>
</feature>
<name>A0A439D1K1_9PEZI</name>
<accession>A0A439D1K1</accession>
<protein>
    <recommendedName>
        <fullName evidence="1">NadR/Ttd14 AAA domain-containing protein</fullName>
    </recommendedName>
</protein>
<dbReference type="Gene3D" id="3.40.50.300">
    <property type="entry name" value="P-loop containing nucleotide triphosphate hydrolases"/>
    <property type="match status" value="1"/>
</dbReference>
<dbReference type="InterPro" id="IPR038727">
    <property type="entry name" value="NadR/Ttd14_AAA_dom"/>
</dbReference>
<dbReference type="Pfam" id="PF13521">
    <property type="entry name" value="AAA_28"/>
    <property type="match status" value="1"/>
</dbReference>
<organism evidence="2 3">
    <name type="scientific">Xylaria grammica</name>
    <dbReference type="NCBI Taxonomy" id="363999"/>
    <lineage>
        <taxon>Eukaryota</taxon>
        <taxon>Fungi</taxon>
        <taxon>Dikarya</taxon>
        <taxon>Ascomycota</taxon>
        <taxon>Pezizomycotina</taxon>
        <taxon>Sordariomycetes</taxon>
        <taxon>Xylariomycetidae</taxon>
        <taxon>Xylariales</taxon>
        <taxon>Xylariaceae</taxon>
        <taxon>Xylaria</taxon>
    </lineage>
</organism>
<comment type="caution">
    <text evidence="2">The sequence shown here is derived from an EMBL/GenBank/DDBJ whole genome shotgun (WGS) entry which is preliminary data.</text>
</comment>
<dbReference type="AlphaFoldDB" id="A0A439D1K1"/>
<sequence length="104" mass="11217">MAALPSIYIIGSQCTGKTTLVTALSAYFEQHPPAPAAQAQAHPGVIKEVARSVLSQHGFTRADIRQSQDRALELQRLILEAQSAAEQSQGAWFISDRSAMDPVI</sequence>
<feature type="non-terminal residue" evidence="2">
    <location>
        <position position="104"/>
    </location>
</feature>
<dbReference type="InterPro" id="IPR027417">
    <property type="entry name" value="P-loop_NTPase"/>
</dbReference>
<gene>
    <name evidence="2" type="ORF">EKO27_g6938</name>
</gene>
<dbReference type="Proteomes" id="UP000286045">
    <property type="component" value="Unassembled WGS sequence"/>
</dbReference>
<dbReference type="SUPFAM" id="SSF52540">
    <property type="entry name" value="P-loop containing nucleoside triphosphate hydrolases"/>
    <property type="match status" value="1"/>
</dbReference>
<proteinExistence type="predicted"/>
<reference evidence="2 3" key="1">
    <citation type="submission" date="2018-12" db="EMBL/GenBank/DDBJ databases">
        <title>Draft genome sequence of Xylaria grammica IHI A82.</title>
        <authorList>
            <person name="Buettner E."/>
            <person name="Kellner H."/>
        </authorList>
    </citation>
    <scope>NUCLEOTIDE SEQUENCE [LARGE SCALE GENOMIC DNA]</scope>
    <source>
        <strain evidence="2 3">IHI A82</strain>
    </source>
</reference>
<evidence type="ECO:0000313" key="2">
    <source>
        <dbReference type="EMBL" id="RWA08167.1"/>
    </source>
</evidence>
<evidence type="ECO:0000259" key="1">
    <source>
        <dbReference type="Pfam" id="PF13521"/>
    </source>
</evidence>
<keyword evidence="3" id="KW-1185">Reference proteome</keyword>